<gene>
    <name evidence="2" type="ORF">EU93_1087</name>
</gene>
<comment type="caution">
    <text evidence="2">The sequence shown here is derived from an EMBL/GenBank/DDBJ whole genome shotgun (WGS) entry which is preliminary data.</text>
</comment>
<dbReference type="OrthoDB" id="458293at2"/>
<organism evidence="2 3">
    <name type="scientific">Prochlorococcus marinus str. MIT 9116</name>
    <dbReference type="NCBI Taxonomy" id="167544"/>
    <lineage>
        <taxon>Bacteria</taxon>
        <taxon>Bacillati</taxon>
        <taxon>Cyanobacteriota</taxon>
        <taxon>Cyanophyceae</taxon>
        <taxon>Synechococcales</taxon>
        <taxon>Prochlorococcaceae</taxon>
        <taxon>Prochlorococcus</taxon>
    </lineage>
</organism>
<keyword evidence="1" id="KW-0472">Membrane</keyword>
<evidence type="ECO:0008006" key="4">
    <source>
        <dbReference type="Google" id="ProtNLM"/>
    </source>
</evidence>
<feature type="transmembrane region" description="Helical" evidence="1">
    <location>
        <begin position="145"/>
        <end position="165"/>
    </location>
</feature>
<keyword evidence="1" id="KW-0812">Transmembrane</keyword>
<feature type="transmembrane region" description="Helical" evidence="1">
    <location>
        <begin position="335"/>
        <end position="355"/>
    </location>
</feature>
<reference evidence="3" key="1">
    <citation type="journal article" date="2014" name="Sci. Data">
        <title>Genomes of diverse isolates of the marine cyanobacterium Prochlorococcus.</title>
        <authorList>
            <person name="Biller S."/>
            <person name="Berube P."/>
            <person name="Thompson J."/>
            <person name="Kelly L."/>
            <person name="Roggensack S."/>
            <person name="Awad L."/>
            <person name="Roache-Johnson K."/>
            <person name="Ding H."/>
            <person name="Giovannoni S.J."/>
            <person name="Moore L.R."/>
            <person name="Chisholm S.W."/>
        </authorList>
    </citation>
    <scope>NUCLEOTIDE SEQUENCE [LARGE SCALE GENOMIC DNA]</scope>
</reference>
<dbReference type="EMBL" id="JNAJ01000013">
    <property type="protein sequence ID" value="KGF91494.1"/>
    <property type="molecule type" value="Genomic_DNA"/>
</dbReference>
<dbReference type="RefSeq" id="WP_032513927.1">
    <property type="nucleotide sequence ID" value="NZ_JNAJ01000013.1"/>
</dbReference>
<evidence type="ECO:0000313" key="3">
    <source>
        <dbReference type="Proteomes" id="UP000030491"/>
    </source>
</evidence>
<name>A0A0A1ZTD2_PROMR</name>
<dbReference type="Proteomes" id="UP000030491">
    <property type="component" value="Unassembled WGS sequence"/>
</dbReference>
<evidence type="ECO:0000313" key="2">
    <source>
        <dbReference type="EMBL" id="KGF91494.1"/>
    </source>
</evidence>
<accession>A0A0A1ZTD2</accession>
<dbReference type="InterPro" id="IPR021499">
    <property type="entry name" value="DUF3153"/>
</dbReference>
<evidence type="ECO:0000256" key="1">
    <source>
        <dbReference type="SAM" id="Phobius"/>
    </source>
</evidence>
<keyword evidence="1" id="KW-1133">Transmembrane helix</keyword>
<proteinExistence type="predicted"/>
<sequence>MKTYAQVLETVELALDKGEYHYCIEFLLPIIESFPLSCKEGVNLRTILITALVGINKKEEAKRFCKQLLKSYDNKTRENAKYLMEVIDSPDIKKPANWNVQFESEPTLNKTSLNSLSKKREVLEKKKFINITDTPTGETKPFQKGFSLIIFLILLLLIPLLSGCVKVENTLDLSELDSITNNLVIESKYIKKFPWQIKFEGKMKDIFPNAEIRQEESTFSMKNKNLDLEDTKQVLKIIQDNAGDLAGGSTNIEINTTQKNFIFLKKYFYKVEIDLNNIKGVDDLELIFKIIHPNTVTLTDKDNSNLKITKNLIIWNLNQGKINSLEFSFWSFNKVLIGISIILLIIIFAYLLRFYRFKLGTDLPQLPSK</sequence>
<protein>
    <recommendedName>
        <fullName evidence="4">DUF3153 domain-containing protein</fullName>
    </recommendedName>
</protein>
<dbReference type="AlphaFoldDB" id="A0A0A1ZTD2"/>
<dbReference type="Pfam" id="PF11353">
    <property type="entry name" value="DUF3153"/>
    <property type="match status" value="1"/>
</dbReference>